<comment type="caution">
    <text evidence="2">The sequence shown here is derived from an EMBL/GenBank/DDBJ whole genome shotgun (WGS) entry which is preliminary data.</text>
</comment>
<evidence type="ECO:0000313" key="2">
    <source>
        <dbReference type="EMBL" id="KAK9088295.1"/>
    </source>
</evidence>
<dbReference type="Proteomes" id="UP001419268">
    <property type="component" value="Unassembled WGS sequence"/>
</dbReference>
<dbReference type="AlphaFoldDB" id="A0AAP0EA80"/>
<proteinExistence type="predicted"/>
<feature type="region of interest" description="Disordered" evidence="1">
    <location>
        <begin position="28"/>
        <end position="48"/>
    </location>
</feature>
<keyword evidence="3" id="KW-1185">Reference proteome</keyword>
<evidence type="ECO:0000313" key="3">
    <source>
        <dbReference type="Proteomes" id="UP001419268"/>
    </source>
</evidence>
<protein>
    <submittedName>
        <fullName evidence="2">Uncharacterized protein</fullName>
    </submittedName>
</protein>
<organism evidence="2 3">
    <name type="scientific">Stephania cephalantha</name>
    <dbReference type="NCBI Taxonomy" id="152367"/>
    <lineage>
        <taxon>Eukaryota</taxon>
        <taxon>Viridiplantae</taxon>
        <taxon>Streptophyta</taxon>
        <taxon>Embryophyta</taxon>
        <taxon>Tracheophyta</taxon>
        <taxon>Spermatophyta</taxon>
        <taxon>Magnoliopsida</taxon>
        <taxon>Ranunculales</taxon>
        <taxon>Menispermaceae</taxon>
        <taxon>Menispermoideae</taxon>
        <taxon>Cissampelideae</taxon>
        <taxon>Stephania</taxon>
    </lineage>
</organism>
<evidence type="ECO:0000256" key="1">
    <source>
        <dbReference type="SAM" id="MobiDB-lite"/>
    </source>
</evidence>
<accession>A0AAP0EA80</accession>
<sequence length="87" mass="9532">MVQKGKGMKKKGKGKAIVAKAAVGPVAKPVEQVKPQPAPSSKHPKEKEGNCHFCHAPEHWFRNCKLYLEDLKEKKGSATTTTGTHQK</sequence>
<name>A0AAP0EA80_9MAGN</name>
<dbReference type="EMBL" id="JBBNAG010000012">
    <property type="protein sequence ID" value="KAK9088295.1"/>
    <property type="molecule type" value="Genomic_DNA"/>
</dbReference>
<reference evidence="2 3" key="1">
    <citation type="submission" date="2024-01" db="EMBL/GenBank/DDBJ databases">
        <title>Genome assemblies of Stephania.</title>
        <authorList>
            <person name="Yang L."/>
        </authorList>
    </citation>
    <scope>NUCLEOTIDE SEQUENCE [LARGE SCALE GENOMIC DNA]</scope>
    <source>
        <strain evidence="2">JXDWG</strain>
        <tissue evidence="2">Leaf</tissue>
    </source>
</reference>
<gene>
    <name evidence="2" type="ORF">Scep_027377</name>
</gene>